<protein>
    <submittedName>
        <fullName evidence="1">Uncharacterized protein</fullName>
    </submittedName>
</protein>
<proteinExistence type="predicted"/>
<dbReference type="RefSeq" id="XP_046068219.1">
    <property type="nucleotide sequence ID" value="XM_046217091.1"/>
</dbReference>
<keyword evidence="2" id="KW-1185">Reference proteome</keyword>
<dbReference type="PANTHER" id="PTHR37540">
    <property type="entry name" value="TRANSCRIPTION FACTOR (ACR-2), PUTATIVE-RELATED-RELATED"/>
    <property type="match status" value="1"/>
</dbReference>
<organism evidence="1 2">
    <name type="scientific">Talaromyces proteolyticus</name>
    <dbReference type="NCBI Taxonomy" id="1131652"/>
    <lineage>
        <taxon>Eukaryota</taxon>
        <taxon>Fungi</taxon>
        <taxon>Dikarya</taxon>
        <taxon>Ascomycota</taxon>
        <taxon>Pezizomycotina</taxon>
        <taxon>Eurotiomycetes</taxon>
        <taxon>Eurotiomycetidae</taxon>
        <taxon>Eurotiales</taxon>
        <taxon>Trichocomaceae</taxon>
        <taxon>Talaromyces</taxon>
        <taxon>Talaromyces sect. Bacilispori</taxon>
    </lineage>
</organism>
<dbReference type="GeneID" id="70247378"/>
<dbReference type="Proteomes" id="UP001201262">
    <property type="component" value="Unassembled WGS sequence"/>
</dbReference>
<reference evidence="1" key="1">
    <citation type="submission" date="2021-12" db="EMBL/GenBank/DDBJ databases">
        <title>Convergent genome expansion in fungi linked to evolution of root-endophyte symbiosis.</title>
        <authorList>
            <consortium name="DOE Joint Genome Institute"/>
            <person name="Ke Y.-H."/>
            <person name="Bonito G."/>
            <person name="Liao H.-L."/>
            <person name="Looney B."/>
            <person name="Rojas-Flechas A."/>
            <person name="Nash J."/>
            <person name="Hameed K."/>
            <person name="Schadt C."/>
            <person name="Martin F."/>
            <person name="Crous P.W."/>
            <person name="Miettinen O."/>
            <person name="Magnuson J.K."/>
            <person name="Labbe J."/>
            <person name="Jacobson D."/>
            <person name="Doktycz M.J."/>
            <person name="Veneault-Fourrey C."/>
            <person name="Kuo A."/>
            <person name="Mondo S."/>
            <person name="Calhoun S."/>
            <person name="Riley R."/>
            <person name="Ohm R."/>
            <person name="LaButti K."/>
            <person name="Andreopoulos B."/>
            <person name="Pangilinan J."/>
            <person name="Nolan M."/>
            <person name="Tritt A."/>
            <person name="Clum A."/>
            <person name="Lipzen A."/>
            <person name="Daum C."/>
            <person name="Barry K."/>
            <person name="Grigoriev I.V."/>
            <person name="Vilgalys R."/>
        </authorList>
    </citation>
    <scope>NUCLEOTIDE SEQUENCE</scope>
    <source>
        <strain evidence="1">PMI_201</strain>
    </source>
</reference>
<dbReference type="AlphaFoldDB" id="A0AAD4KN40"/>
<evidence type="ECO:0000313" key="1">
    <source>
        <dbReference type="EMBL" id="KAH8692222.1"/>
    </source>
</evidence>
<dbReference type="PANTHER" id="PTHR37540:SF5">
    <property type="entry name" value="TRANSCRIPTION FACTOR DOMAIN-CONTAINING PROTEIN"/>
    <property type="match status" value="1"/>
</dbReference>
<dbReference type="EMBL" id="JAJTJA010000011">
    <property type="protein sequence ID" value="KAH8692222.1"/>
    <property type="molecule type" value="Genomic_DNA"/>
</dbReference>
<evidence type="ECO:0000313" key="2">
    <source>
        <dbReference type="Proteomes" id="UP001201262"/>
    </source>
</evidence>
<name>A0AAD4KN40_9EURO</name>
<gene>
    <name evidence="1" type="ORF">BGW36DRAFT_387205</name>
</gene>
<comment type="caution">
    <text evidence="1">The sequence shown here is derived from an EMBL/GenBank/DDBJ whole genome shotgun (WGS) entry which is preliminary data.</text>
</comment>
<accession>A0AAD4KN40</accession>
<sequence>MSDPFIITTGPPSIGKGLRLSKVRSHVARKFHQQHKQQTDHYQQIAKRISNSNIQRKNHQHVEFPVDPMIPVRHNTTSGNEYHGLVTSVGERVVESNHHDAPESTAMVQELALLRIDPTRVFISQKVCERMQQFVYQHLTVSHHNHPFFRVVIPASVLHVPMMSVKVLNATLYDDLQQTRSGESVSTVTLWQRQISMRLLTESLHREEEALSDANIASLISFLSFEMVTDNAEAYHLHKKGIQVMIERRGGIDELGFEGHLKNGILITRELQKILPGFVDTTRCPSIFDDPAPHNQRIQRIHDMRWINAPVDLRMFTFDCIPADQSHIAVLGTDMCRLLTSFYELVTLPIRATRLQDDENGTTREEQRKRYEKQWLSLYTTILFFSPSSSPASNFDTFTTPIINVIRHTALLFTLSPSSATTDTSSLLDQFERLLNQSELQSLWGPLPGALIWCLVIAARASPSRSRIRMWLMMQITRTVWPLALDLADEVLGSTRVVVLGLDELIASTFDRLLQSSHNNHLPFH</sequence>